<dbReference type="InterPro" id="IPR050696">
    <property type="entry name" value="FtsA/MreB"/>
</dbReference>
<dbReference type="Proteomes" id="UP000177306">
    <property type="component" value="Unassembled WGS sequence"/>
</dbReference>
<dbReference type="AlphaFoldDB" id="A0A1F6EHS8"/>
<reference evidence="1 2" key="1">
    <citation type="journal article" date="2016" name="Nat. Commun.">
        <title>Thousands of microbial genomes shed light on interconnected biogeochemical processes in an aquifer system.</title>
        <authorList>
            <person name="Anantharaman K."/>
            <person name="Brown C.T."/>
            <person name="Hug L.A."/>
            <person name="Sharon I."/>
            <person name="Castelle C.J."/>
            <person name="Probst A.J."/>
            <person name="Thomas B.C."/>
            <person name="Singh A."/>
            <person name="Wilkins M.J."/>
            <person name="Karaoz U."/>
            <person name="Brodie E.L."/>
            <person name="Williams K.H."/>
            <person name="Hubbard S.S."/>
            <person name="Banfield J.F."/>
        </authorList>
    </citation>
    <scope>NUCLEOTIDE SEQUENCE [LARGE SCALE GENOMIC DNA]</scope>
</reference>
<dbReference type="PANTHER" id="PTHR32432">
    <property type="entry name" value="CELL DIVISION PROTEIN FTSA-RELATED"/>
    <property type="match status" value="1"/>
</dbReference>
<comment type="caution">
    <text evidence="1">The sequence shown here is derived from an EMBL/GenBank/DDBJ whole genome shotgun (WGS) entry which is preliminary data.</text>
</comment>
<dbReference type="Gene3D" id="3.30.1490.300">
    <property type="match status" value="1"/>
</dbReference>
<evidence type="ECO:0000313" key="2">
    <source>
        <dbReference type="Proteomes" id="UP000177306"/>
    </source>
</evidence>
<dbReference type="PANTHER" id="PTHR32432:SF3">
    <property type="entry name" value="ETHANOLAMINE UTILIZATION PROTEIN EUTJ"/>
    <property type="match status" value="1"/>
</dbReference>
<dbReference type="PIRSF" id="PIRSF019169">
    <property type="entry name" value="PilM"/>
    <property type="match status" value="1"/>
</dbReference>
<dbReference type="Pfam" id="PF11104">
    <property type="entry name" value="PilM_2"/>
    <property type="match status" value="1"/>
</dbReference>
<evidence type="ECO:0000313" key="1">
    <source>
        <dbReference type="EMBL" id="OGG73210.1"/>
    </source>
</evidence>
<accession>A0A1F6EHS8</accession>
<dbReference type="SUPFAM" id="SSF53067">
    <property type="entry name" value="Actin-like ATPase domain"/>
    <property type="match status" value="2"/>
</dbReference>
<proteinExistence type="predicted"/>
<name>A0A1F6EHS8_9BACT</name>
<dbReference type="Gene3D" id="3.30.420.40">
    <property type="match status" value="2"/>
</dbReference>
<protein>
    <recommendedName>
        <fullName evidence="3">SHS2 domain-containing protein</fullName>
    </recommendedName>
</protein>
<dbReference type="NCBIfam" id="TIGR01175">
    <property type="entry name" value="pilM"/>
    <property type="match status" value="1"/>
</dbReference>
<organism evidence="1 2">
    <name type="scientific">Candidatus Kaiserbacteria bacterium RIFCSPLOWO2_01_FULL_53_17</name>
    <dbReference type="NCBI Taxonomy" id="1798511"/>
    <lineage>
        <taxon>Bacteria</taxon>
        <taxon>Candidatus Kaiseribacteriota</taxon>
    </lineage>
</organism>
<gene>
    <name evidence="1" type="ORF">A3A38_02340</name>
</gene>
<sequence length="382" mass="41006">MAFSLGSLTQKLTGALTGKGEGSVVGVDIGASSAKVVQLRSSHGAAVLETYGEIALGPYAKEPVGKAVKLSPEQTTEALLDLMREANVTAKAAGMSIPFSSSLVSILDLPKSDPEQLKRMIPIEARKYIPMQVSEVMLDWFVIPPDEGDTAFDRVQGKTPLQAKGQEVLLVAIHNDTVRNYQTIATGAGLSTHFYEIEIFSAIRSSLGHGVAPVLVIDLGASTTKMYIVERGVVRMTHLVTMGGQQMTEQLARSLGWDFEKAERTKRERGLVESAAYSTDENDRIKASLISTLERVFGEADRVLLSYGKRYNKDVSHMLLSGGGASLPGLLGFANQALHGQVEVANPFSRTESPAFLDQVLSAIGPSFAVCVGLALRELRKG</sequence>
<evidence type="ECO:0008006" key="3">
    <source>
        <dbReference type="Google" id="ProtNLM"/>
    </source>
</evidence>
<dbReference type="CDD" id="cd24049">
    <property type="entry name" value="ASKHA_NBD_PilM"/>
    <property type="match status" value="1"/>
</dbReference>
<dbReference type="InterPro" id="IPR043129">
    <property type="entry name" value="ATPase_NBD"/>
</dbReference>
<dbReference type="EMBL" id="MFLY01000005">
    <property type="protein sequence ID" value="OGG73210.1"/>
    <property type="molecule type" value="Genomic_DNA"/>
</dbReference>
<dbReference type="InterPro" id="IPR005883">
    <property type="entry name" value="PilM"/>
</dbReference>